<reference evidence="3 4" key="1">
    <citation type="submission" date="2016-05" db="EMBL/GenBank/DDBJ databases">
        <title>Comparative analysis of secretome profiles of manganese(II)-oxidizing ascomycete fungi.</title>
        <authorList>
            <consortium name="DOE Joint Genome Institute"/>
            <person name="Zeiner C.A."/>
            <person name="Purvine S.O."/>
            <person name="Zink E.M."/>
            <person name="Wu S."/>
            <person name="Pasa-Tolic L."/>
            <person name="Chaput D.L."/>
            <person name="Haridas S."/>
            <person name="Grigoriev I.V."/>
            <person name="Santelli C.M."/>
            <person name="Hansel C.M."/>
        </authorList>
    </citation>
    <scope>NUCLEOTIDE SEQUENCE [LARGE SCALE GENOMIC DNA]</scope>
    <source>
        <strain evidence="3 4">AP3s5-JAC2a</strain>
    </source>
</reference>
<name>A0A177CID7_9PLEO</name>
<proteinExistence type="predicted"/>
<dbReference type="OrthoDB" id="5386048at2759"/>
<feature type="region of interest" description="Disordered" evidence="1">
    <location>
        <begin position="1"/>
        <end position="74"/>
    </location>
</feature>
<protein>
    <recommendedName>
        <fullName evidence="2">Zinc-binding loop region of homing endonuclease domain-containing protein</fullName>
    </recommendedName>
</protein>
<gene>
    <name evidence="3" type="ORF">CC84DRAFT_1174671</name>
</gene>
<accession>A0A177CID7</accession>
<dbReference type="InterPro" id="IPR044925">
    <property type="entry name" value="His-Me_finger_sf"/>
</dbReference>
<feature type="compositionally biased region" description="Basic and acidic residues" evidence="1">
    <location>
        <begin position="27"/>
        <end position="46"/>
    </location>
</feature>
<dbReference type="EMBL" id="KV441551">
    <property type="protein sequence ID" value="OAG06742.1"/>
    <property type="molecule type" value="Genomic_DNA"/>
</dbReference>
<dbReference type="InterPro" id="IPR008704">
    <property type="entry name" value="Endonuclease_Zinc-binding_loop"/>
</dbReference>
<feature type="compositionally biased region" description="Polar residues" evidence="1">
    <location>
        <begin position="1"/>
        <end position="10"/>
    </location>
</feature>
<evidence type="ECO:0000259" key="2">
    <source>
        <dbReference type="Pfam" id="PF05551"/>
    </source>
</evidence>
<dbReference type="RefSeq" id="XP_018037107.1">
    <property type="nucleotide sequence ID" value="XM_018180108.1"/>
</dbReference>
<evidence type="ECO:0000313" key="4">
    <source>
        <dbReference type="Proteomes" id="UP000077069"/>
    </source>
</evidence>
<organism evidence="3 4">
    <name type="scientific">Paraphaeosphaeria sporulosa</name>
    <dbReference type="NCBI Taxonomy" id="1460663"/>
    <lineage>
        <taxon>Eukaryota</taxon>
        <taxon>Fungi</taxon>
        <taxon>Dikarya</taxon>
        <taxon>Ascomycota</taxon>
        <taxon>Pezizomycotina</taxon>
        <taxon>Dothideomycetes</taxon>
        <taxon>Pleosporomycetidae</taxon>
        <taxon>Pleosporales</taxon>
        <taxon>Massarineae</taxon>
        <taxon>Didymosphaeriaceae</taxon>
        <taxon>Paraphaeosphaeria</taxon>
    </lineage>
</organism>
<dbReference type="GeneID" id="28763594"/>
<dbReference type="AlphaFoldDB" id="A0A177CID7"/>
<feature type="domain" description="Zinc-binding loop region of homing endonuclease" evidence="2">
    <location>
        <begin position="462"/>
        <end position="516"/>
    </location>
</feature>
<dbReference type="Pfam" id="PF05551">
    <property type="entry name" value="zf-His_Me_endon"/>
    <property type="match status" value="1"/>
</dbReference>
<evidence type="ECO:0000313" key="3">
    <source>
        <dbReference type="EMBL" id="OAG06742.1"/>
    </source>
</evidence>
<keyword evidence="4" id="KW-1185">Reference proteome</keyword>
<sequence>MEDQQVQQTPLRKRFLDQVLSSNSTERPAKQQKDEAVCGKGEKALDKILVPDTEDDGSSTLHNGDLPGALDNGILGTGARDDPIRFPTWESGNVISSKCHGTFIELSDDEDEGNKNHSHRTTSPNAFKSVCPLHITGKESAESTGAIASLMRKQASLGPRSPLSVDSKSSAENVISTDALMLFGHLLKNPNRLVKLEEYDLEHSDDEFFEYPFPDVAPSINGRSGNVFRSGVSKQARAKDRGKQPVSMAVAATEDNFFFVPAAQDRDEADDSDLIIAFEKSKPAGTLDKPWMISVQEEHEEARESNRVRDSSDIEIQPGHCGDLLYAPSVASMAYQGSDSLSSAKTQLTASRAPLELASSINWNKSLPLATRKRLFFDTFHHLQRARLESSIQGYYSNIQSGISITECWLYTGSKLPKPPIQGLAMSVTLRCNGHTERLGLNPLMVKLLLDGNLSQEQIDGVVEHSWHTSHLCGNWTCFNTAHVVLEPGSVNSNRNACFHDIDGPCFHIPRCLKHLKLDKSLLGRATDQASLNVTAARNGHWTGDNGVCERETLNLSGWLSALLLGKDAMNGYAEVVANDMSVFRKRLTNG</sequence>
<dbReference type="GO" id="GO:0004519">
    <property type="term" value="F:endonuclease activity"/>
    <property type="evidence" value="ECO:0007669"/>
    <property type="project" value="InterPro"/>
</dbReference>
<evidence type="ECO:0000256" key="1">
    <source>
        <dbReference type="SAM" id="MobiDB-lite"/>
    </source>
</evidence>
<dbReference type="STRING" id="1460663.A0A177CID7"/>
<dbReference type="InParanoid" id="A0A177CID7"/>
<dbReference type="InterPro" id="IPR044930">
    <property type="entry name" value="Homing_endonuclease_His-Me"/>
</dbReference>
<feature type="region of interest" description="Disordered" evidence="1">
    <location>
        <begin position="107"/>
        <end position="127"/>
    </location>
</feature>
<dbReference type="Gene3D" id="3.90.75.10">
    <property type="entry name" value="Homing Intron 3 (I-ppo) Encoded Endonuclease, Chain A"/>
    <property type="match status" value="1"/>
</dbReference>
<dbReference type="Proteomes" id="UP000077069">
    <property type="component" value="Unassembled WGS sequence"/>
</dbReference>
<dbReference type="SUPFAM" id="SSF54060">
    <property type="entry name" value="His-Me finger endonucleases"/>
    <property type="match status" value="1"/>
</dbReference>